<dbReference type="AlphaFoldDB" id="A0A1I0FTF0"/>
<reference evidence="6" key="1">
    <citation type="submission" date="2016-10" db="EMBL/GenBank/DDBJ databases">
        <authorList>
            <person name="Varghese N."/>
            <person name="Submissions S."/>
        </authorList>
    </citation>
    <scope>NUCLEOTIDE SEQUENCE [LARGE SCALE GENOMIC DNA]</scope>
    <source>
        <strain evidence="6">CGMCC 1.6489</strain>
    </source>
</reference>
<dbReference type="Pfam" id="PF04453">
    <property type="entry name" value="LptD"/>
    <property type="match status" value="1"/>
</dbReference>
<comment type="similarity">
    <text evidence="2">Belongs to the LptD family.</text>
</comment>
<keyword evidence="1 2" id="KW-0998">Cell outer membrane</keyword>
<dbReference type="Pfam" id="PF19838">
    <property type="entry name" value="LptD_2"/>
    <property type="match status" value="1"/>
</dbReference>
<evidence type="ECO:0000313" key="6">
    <source>
        <dbReference type="Proteomes" id="UP000198762"/>
    </source>
</evidence>
<keyword evidence="2" id="KW-0732">Signal</keyword>
<keyword evidence="2" id="KW-0472">Membrane</keyword>
<evidence type="ECO:0000313" key="5">
    <source>
        <dbReference type="EMBL" id="SET60835.1"/>
    </source>
</evidence>
<dbReference type="Proteomes" id="UP000198762">
    <property type="component" value="Unassembled WGS sequence"/>
</dbReference>
<comment type="subcellular location">
    <subcellularLocation>
        <location evidence="2">Cell outer membrane</location>
    </subcellularLocation>
</comment>
<sequence length="807" mass="90127" precursor="true">MPQYQNARATGSTQPFVAARCMPLTALLAGLGLLSLAMPVSAQQPSAAAMDWRPRAELPPEVRDRLPRFCEGGYLQPPVASVEGSPEAGAPVNASALSARYEMDTRLLLQGDVQLSQSGMAMTGHEAVYDQVTGQVDIAGPMTTRSSGMLLTGQQARYDVNSGFFTIEDATFLFHQSEMRGQASQIRRPENQIIEIGQGYLTTCAPDRNDWSLVASDIRLNQAEGFGTASNIRLQVKDVPVFYWPWASFPIDDRRKTGFLYPTFGTSNAGSGLFLSTPYYLNLAPHYDTTLTPQYIHGRGLFNEVEGRYLSELGESVLRVGFIDDDSEYEKEFPGESGKRWGLDIESRASFGGGWTGNVDYAAVSDNDYLSDLNQTLDIGSATHLLRRGGIRYQDEWQFFEAYLSGYQTIADDIADRSKPYDQLPEIIYGAVAPVGPFELGIDSQYSWFDRDNADLTGLDKAVGQRTRAVPEVALPLRSIWGYIRPSVSVDQTWYELDDYELGDGSFDRTVPVAEWDSGIYLDRETSLFGRNYNQSLEPRLYHAWSDPEEDQNYIPNFDAGLRSFRFDNLFQPNRFVGGDRIGDANQTVVALTSRFNDMVTGVETARFSVGQVYYHDDREVTLFGRGAETRSESPYAGEAVLRPLDTLDIRVSGLWDPRENHTQEGRSVLAYHSPDYRYLVSAGHTYSRGDNPDNRFEQMDVGAIFPVTDNISLIGRWVYDSQLDQTVGTLAGFEYNSCCWSFQLINQTYLTGDTLEDEGEMDNRIVFQIQLKGLGGSGGTSSTLSDVFLGYNERERRRFGTQNINP</sequence>
<organism evidence="5 6">
    <name type="scientific">Marinobacter segnicrescens</name>
    <dbReference type="NCBI Taxonomy" id="430453"/>
    <lineage>
        <taxon>Bacteria</taxon>
        <taxon>Pseudomonadati</taxon>
        <taxon>Pseudomonadota</taxon>
        <taxon>Gammaproteobacteria</taxon>
        <taxon>Pseudomonadales</taxon>
        <taxon>Marinobacteraceae</taxon>
        <taxon>Marinobacter</taxon>
    </lineage>
</organism>
<dbReference type="InterPro" id="IPR020889">
    <property type="entry name" value="LipoPS_assembly_LptD"/>
</dbReference>
<dbReference type="HAMAP" id="MF_01411">
    <property type="entry name" value="LPS_assembly_LptD"/>
    <property type="match status" value="1"/>
</dbReference>
<accession>A0A1I0FTF0</accession>
<dbReference type="PANTHER" id="PTHR30189">
    <property type="entry name" value="LPS-ASSEMBLY PROTEIN"/>
    <property type="match status" value="1"/>
</dbReference>
<dbReference type="GO" id="GO:0015920">
    <property type="term" value="P:lipopolysaccharide transport"/>
    <property type="evidence" value="ECO:0007669"/>
    <property type="project" value="InterPro"/>
</dbReference>
<feature type="signal peptide" evidence="2">
    <location>
        <begin position="1"/>
        <end position="42"/>
    </location>
</feature>
<keyword evidence="6" id="KW-1185">Reference proteome</keyword>
<dbReference type="InterPro" id="IPR007543">
    <property type="entry name" value="LptD_C"/>
</dbReference>
<dbReference type="InterPro" id="IPR045659">
    <property type="entry name" value="LptD_2"/>
</dbReference>
<dbReference type="STRING" id="430453.SAMN04487962_11415"/>
<dbReference type="EMBL" id="FOHZ01000014">
    <property type="protein sequence ID" value="SET60835.1"/>
    <property type="molecule type" value="Genomic_DNA"/>
</dbReference>
<comment type="caution">
    <text evidence="2">Lacks conserved residue(s) required for the propagation of feature annotation.</text>
</comment>
<evidence type="ECO:0000256" key="2">
    <source>
        <dbReference type="HAMAP-Rule" id="MF_01411"/>
    </source>
</evidence>
<dbReference type="GO" id="GO:0043165">
    <property type="term" value="P:Gram-negative-bacterium-type cell outer membrane assembly"/>
    <property type="evidence" value="ECO:0007669"/>
    <property type="project" value="UniProtKB-UniRule"/>
</dbReference>
<feature type="domain" description="LptD C-terminal" evidence="3">
    <location>
        <begin position="339"/>
        <end position="711"/>
    </location>
</feature>
<protein>
    <recommendedName>
        <fullName evidence="2">LPS-assembly protein LptD</fullName>
    </recommendedName>
</protein>
<dbReference type="GO" id="GO:0009279">
    <property type="term" value="C:cell outer membrane"/>
    <property type="evidence" value="ECO:0007669"/>
    <property type="project" value="UniProtKB-SubCell"/>
</dbReference>
<feature type="chain" id="PRO_5011802308" description="LPS-assembly protein LptD" evidence="2">
    <location>
        <begin position="43"/>
        <end position="807"/>
    </location>
</feature>
<feature type="domain" description="LPS-assembly protein LptD central" evidence="4">
    <location>
        <begin position="230"/>
        <end position="302"/>
    </location>
</feature>
<evidence type="ECO:0000256" key="1">
    <source>
        <dbReference type="ARBA" id="ARBA00023237"/>
    </source>
</evidence>
<gene>
    <name evidence="2" type="primary">lptD</name>
    <name evidence="5" type="ORF">SAMN04487962_11415</name>
</gene>
<name>A0A1I0FTF0_9GAMM</name>
<comment type="function">
    <text evidence="2">Together with LptE, is involved in the assembly of lipopolysaccharide (LPS) at the surface of the outer membrane.</text>
</comment>
<dbReference type="PANTHER" id="PTHR30189:SF1">
    <property type="entry name" value="LPS-ASSEMBLY PROTEIN LPTD"/>
    <property type="match status" value="1"/>
</dbReference>
<evidence type="ECO:0000259" key="4">
    <source>
        <dbReference type="Pfam" id="PF19838"/>
    </source>
</evidence>
<evidence type="ECO:0000259" key="3">
    <source>
        <dbReference type="Pfam" id="PF04453"/>
    </source>
</evidence>
<comment type="subunit">
    <text evidence="2">Component of the lipopolysaccharide transport and assembly complex. Interacts with LptE and LptA.</text>
</comment>
<dbReference type="InterPro" id="IPR050218">
    <property type="entry name" value="LptD"/>
</dbReference>
<dbReference type="GO" id="GO:1990351">
    <property type="term" value="C:transporter complex"/>
    <property type="evidence" value="ECO:0007669"/>
    <property type="project" value="TreeGrafter"/>
</dbReference>
<proteinExistence type="inferred from homology"/>